<feature type="region of interest" description="Disordered" evidence="9">
    <location>
        <begin position="72"/>
        <end position="92"/>
    </location>
</feature>
<dbReference type="GO" id="GO:0005737">
    <property type="term" value="C:cytoplasm"/>
    <property type="evidence" value="ECO:0007669"/>
    <property type="project" value="TreeGrafter"/>
</dbReference>
<evidence type="ECO:0000256" key="5">
    <source>
        <dbReference type="ARBA" id="ARBA00022771"/>
    </source>
</evidence>
<evidence type="ECO:0000256" key="10">
    <source>
        <dbReference type="SAM" id="Phobius"/>
    </source>
</evidence>
<gene>
    <name evidence="12" type="ORF">NYM_LOCUS4336</name>
</gene>
<feature type="compositionally biased region" description="Basic and acidic residues" evidence="9">
    <location>
        <begin position="277"/>
        <end position="294"/>
    </location>
</feature>
<dbReference type="EMBL" id="LR721775">
    <property type="protein sequence ID" value="VVV61032.1"/>
    <property type="molecule type" value="Genomic_DNA"/>
</dbReference>
<keyword evidence="10" id="KW-1133">Transmembrane helix</keyword>
<feature type="transmembrane region" description="Helical" evidence="10">
    <location>
        <begin position="529"/>
        <end position="550"/>
    </location>
</feature>
<feature type="region of interest" description="Disordered" evidence="9">
    <location>
        <begin position="1"/>
        <end position="20"/>
    </location>
</feature>
<dbReference type="OMA" id="CKDPLPI"/>
<keyword evidence="7" id="KW-0862">Zinc</keyword>
<dbReference type="OrthoDB" id="21204at2759"/>
<keyword evidence="5 8" id="KW-0863">Zinc-finger</keyword>
<dbReference type="GO" id="GO:0061630">
    <property type="term" value="F:ubiquitin protein ligase activity"/>
    <property type="evidence" value="ECO:0007669"/>
    <property type="project" value="UniProtKB-EC"/>
</dbReference>
<evidence type="ECO:0000313" key="12">
    <source>
        <dbReference type="EMBL" id="VVV61032.1"/>
    </source>
</evidence>
<dbReference type="Gene3D" id="3.30.40.10">
    <property type="entry name" value="Zinc/RING finger domain, C3HC4 (zinc finger)"/>
    <property type="match status" value="1"/>
</dbReference>
<dbReference type="InterPro" id="IPR001841">
    <property type="entry name" value="Znf_RING"/>
</dbReference>
<feature type="compositionally biased region" description="Basic residues" evidence="9">
    <location>
        <begin position="72"/>
        <end position="87"/>
    </location>
</feature>
<feature type="region of interest" description="Disordered" evidence="9">
    <location>
        <begin position="257"/>
        <end position="294"/>
    </location>
</feature>
<comment type="catalytic activity">
    <reaction evidence="1">
        <text>S-ubiquitinyl-[E2 ubiquitin-conjugating enzyme]-L-cysteine + [acceptor protein]-L-lysine = [E2 ubiquitin-conjugating enzyme]-L-cysteine + N(6)-ubiquitinyl-[acceptor protein]-L-lysine.</text>
        <dbReference type="EC" id="2.3.2.27"/>
    </reaction>
</comment>
<dbReference type="SUPFAM" id="SSF57850">
    <property type="entry name" value="RING/U-box"/>
    <property type="match status" value="1"/>
</dbReference>
<keyword evidence="4" id="KW-0479">Metal-binding</keyword>
<evidence type="ECO:0000256" key="7">
    <source>
        <dbReference type="ARBA" id="ARBA00022833"/>
    </source>
</evidence>
<evidence type="ECO:0000256" key="8">
    <source>
        <dbReference type="PROSITE-ProRule" id="PRU00175"/>
    </source>
</evidence>
<dbReference type="FunFam" id="3.30.40.10:FF:000127">
    <property type="entry name" value="E3 ubiquitin-protein ligase RNF181"/>
    <property type="match status" value="1"/>
</dbReference>
<accession>A0A5K0X602</accession>
<evidence type="ECO:0000256" key="6">
    <source>
        <dbReference type="ARBA" id="ARBA00022786"/>
    </source>
</evidence>
<evidence type="ECO:0000256" key="3">
    <source>
        <dbReference type="ARBA" id="ARBA00022679"/>
    </source>
</evidence>
<dbReference type="PANTHER" id="PTHR15710:SF242">
    <property type="entry name" value="OS06G0633500 PROTEIN"/>
    <property type="match status" value="1"/>
</dbReference>
<proteinExistence type="predicted"/>
<feature type="domain" description="RING-type" evidence="11">
    <location>
        <begin position="384"/>
        <end position="425"/>
    </location>
</feature>
<dbReference type="Gramene" id="NC10G0065710.1">
    <property type="protein sequence ID" value="NC10G0065710.1:cds"/>
    <property type="gene ID" value="NC10G0065710"/>
</dbReference>
<sequence length="594" mass="66397">MDSPSRWDSQGITDLHNESSTNHQFAQTEARCVLCRRVFTEDSEIFEGYETLCLCLDCKLVFLENIHPEVRHSHRRRNHRRRARNRRSSGSVEEIFSHQFSQLINQMRQNLSNTSVSGSEHGHSRDNDIAGMVPPDASPYTVRGRLHGRQRVHSDNDSDVDSIIGESDTNASISGYGAFLADSDAVSFNGYGLNSDASLDRHSLADREMFMQWNESHIGSDTDIDPMHAGISHWNSDDDGEEDDEDGVWEDADALEVVEESNNRHTGVRSTGEGSEPSDREQVRHSAGSRRGDIWRRDDSAHNLSMYRHAYMSDLFVNLRTEVQPFVGDSGDYLDERGFEELLIQLAETDSLTRGAPPAAGSVVSSLPRVIISKVHEEHGIVICAVCKDPLVIGTEATQLPCSHLYHPSCILPWLSARNSCPVCRYELLTDDKDYEEGKRNTNRTAGNELHQMESSGDSSSDTSDDEDGEERRSSSQWFLRIGGLQLLENDDEQIESEITDQNANETNFTNEACVSDDTATGGRSRGGWFLFAAAPIVSIMGIVLVLWFGNPLIEGRLNRSIRQHDQQQLNGSSGGSTGLLNVGNRNRSWWSFF</sequence>
<reference evidence="12" key="1">
    <citation type="submission" date="2019-09" db="EMBL/GenBank/DDBJ databases">
        <authorList>
            <person name="Zhang L."/>
        </authorList>
    </citation>
    <scope>NUCLEOTIDE SEQUENCE</scope>
</reference>
<keyword evidence="3" id="KW-0808">Transferase</keyword>
<dbReference type="GO" id="GO:0008270">
    <property type="term" value="F:zinc ion binding"/>
    <property type="evidence" value="ECO:0007669"/>
    <property type="project" value="UniProtKB-KW"/>
</dbReference>
<evidence type="ECO:0000256" key="2">
    <source>
        <dbReference type="ARBA" id="ARBA00012483"/>
    </source>
</evidence>
<evidence type="ECO:0000259" key="11">
    <source>
        <dbReference type="PROSITE" id="PS50089"/>
    </source>
</evidence>
<dbReference type="EC" id="2.3.2.27" evidence="2"/>
<dbReference type="InterPro" id="IPR013083">
    <property type="entry name" value="Znf_RING/FYVE/PHD"/>
</dbReference>
<evidence type="ECO:0000256" key="1">
    <source>
        <dbReference type="ARBA" id="ARBA00000900"/>
    </source>
</evidence>
<dbReference type="Pfam" id="PF13639">
    <property type="entry name" value="zf-RING_2"/>
    <property type="match status" value="1"/>
</dbReference>
<dbReference type="PANTHER" id="PTHR15710">
    <property type="entry name" value="E3 UBIQUITIN-PROTEIN LIGASE PRAJA"/>
    <property type="match status" value="1"/>
</dbReference>
<feature type="region of interest" description="Disordered" evidence="9">
    <location>
        <begin position="437"/>
        <end position="476"/>
    </location>
</feature>
<protein>
    <recommendedName>
        <fullName evidence="2">RING-type E3 ubiquitin transferase</fullName>
        <ecNumber evidence="2">2.3.2.27</ecNumber>
    </recommendedName>
</protein>
<feature type="compositionally biased region" description="Polar residues" evidence="9">
    <location>
        <begin position="264"/>
        <end position="273"/>
    </location>
</feature>
<keyword evidence="6" id="KW-0833">Ubl conjugation pathway</keyword>
<name>A0A5K0X602_9MAGN</name>
<dbReference type="PROSITE" id="PS50089">
    <property type="entry name" value="ZF_RING_2"/>
    <property type="match status" value="1"/>
</dbReference>
<keyword evidence="10" id="KW-0812">Transmembrane</keyword>
<feature type="region of interest" description="Disordered" evidence="9">
    <location>
        <begin position="113"/>
        <end position="140"/>
    </location>
</feature>
<dbReference type="SMART" id="SM00184">
    <property type="entry name" value="RING"/>
    <property type="match status" value="1"/>
</dbReference>
<dbReference type="AlphaFoldDB" id="A0A5K0X602"/>
<dbReference type="GO" id="GO:0016567">
    <property type="term" value="P:protein ubiquitination"/>
    <property type="evidence" value="ECO:0007669"/>
    <property type="project" value="TreeGrafter"/>
</dbReference>
<keyword evidence="10" id="KW-0472">Membrane</keyword>
<organism evidence="12">
    <name type="scientific">Nymphaea colorata</name>
    <name type="common">pocket water lily</name>
    <dbReference type="NCBI Taxonomy" id="210225"/>
    <lineage>
        <taxon>Eukaryota</taxon>
        <taxon>Viridiplantae</taxon>
        <taxon>Streptophyta</taxon>
        <taxon>Embryophyta</taxon>
        <taxon>Tracheophyta</taxon>
        <taxon>Spermatophyta</taxon>
        <taxon>Magnoliopsida</taxon>
        <taxon>Nymphaeales</taxon>
        <taxon>Nymphaeaceae</taxon>
        <taxon>Nymphaea</taxon>
    </lineage>
</organism>
<evidence type="ECO:0000256" key="4">
    <source>
        <dbReference type="ARBA" id="ARBA00022723"/>
    </source>
</evidence>
<evidence type="ECO:0000256" key="9">
    <source>
        <dbReference type="SAM" id="MobiDB-lite"/>
    </source>
</evidence>